<dbReference type="GO" id="GO:0015937">
    <property type="term" value="P:coenzyme A biosynthetic process"/>
    <property type="evidence" value="ECO:0007669"/>
    <property type="project" value="InterPro"/>
</dbReference>
<dbReference type="CDD" id="cd02022">
    <property type="entry name" value="DPCK"/>
    <property type="match status" value="1"/>
</dbReference>
<feature type="transmembrane region" description="Helical" evidence="4">
    <location>
        <begin position="199"/>
        <end position="221"/>
    </location>
</feature>
<evidence type="ECO:0000256" key="1">
    <source>
        <dbReference type="ARBA" id="ARBA00009018"/>
    </source>
</evidence>
<dbReference type="GO" id="GO:0004140">
    <property type="term" value="F:dephospho-CoA kinase activity"/>
    <property type="evidence" value="ECO:0007669"/>
    <property type="project" value="InterPro"/>
</dbReference>
<dbReference type="InterPro" id="IPR001977">
    <property type="entry name" value="Depp_CoAkinase"/>
</dbReference>
<name>A0A9N8YRM3_9GLOM</name>
<dbReference type="Gene3D" id="3.40.50.300">
    <property type="entry name" value="P-loop containing nucleotide triphosphate hydrolases"/>
    <property type="match status" value="1"/>
</dbReference>
<organism evidence="5 6">
    <name type="scientific">Acaulospora morrowiae</name>
    <dbReference type="NCBI Taxonomy" id="94023"/>
    <lineage>
        <taxon>Eukaryota</taxon>
        <taxon>Fungi</taxon>
        <taxon>Fungi incertae sedis</taxon>
        <taxon>Mucoromycota</taxon>
        <taxon>Glomeromycotina</taxon>
        <taxon>Glomeromycetes</taxon>
        <taxon>Diversisporales</taxon>
        <taxon>Acaulosporaceae</taxon>
        <taxon>Acaulospora</taxon>
    </lineage>
</organism>
<comment type="caution">
    <text evidence="5">The sequence shown here is derived from an EMBL/GenBank/DDBJ whole genome shotgun (WGS) entry which is preliminary data.</text>
</comment>
<protein>
    <submittedName>
        <fullName evidence="5">9442_t:CDS:1</fullName>
    </submittedName>
</protein>
<dbReference type="GO" id="GO:0005737">
    <property type="term" value="C:cytoplasm"/>
    <property type="evidence" value="ECO:0007669"/>
    <property type="project" value="UniProtKB-ARBA"/>
</dbReference>
<proteinExistence type="inferred from homology"/>
<dbReference type="PANTHER" id="PTHR10695">
    <property type="entry name" value="DEPHOSPHO-COA KINASE-RELATED"/>
    <property type="match status" value="1"/>
</dbReference>
<gene>
    <name evidence="5" type="ORF">AMORRO_LOCUS341</name>
</gene>
<comment type="similarity">
    <text evidence="1">Belongs to the CoaE family.</text>
</comment>
<dbReference type="PROSITE" id="PS51219">
    <property type="entry name" value="DPCK"/>
    <property type="match status" value="1"/>
</dbReference>
<evidence type="ECO:0000256" key="4">
    <source>
        <dbReference type="SAM" id="Phobius"/>
    </source>
</evidence>
<keyword evidence="6" id="KW-1185">Reference proteome</keyword>
<dbReference type="Pfam" id="PF01121">
    <property type="entry name" value="CoaE"/>
    <property type="match status" value="1"/>
</dbReference>
<dbReference type="SUPFAM" id="SSF52540">
    <property type="entry name" value="P-loop containing nucleoside triphosphate hydrolases"/>
    <property type="match status" value="1"/>
</dbReference>
<keyword evidence="4" id="KW-0472">Membrane</keyword>
<sequence length="222" mass="25339">MKIIGLTGGISSGKSTVSRMFIRRKIPVIDGDLLARQVVEPGRPAFKLIVKHFTPEILQEDGTLNREKLGNIIFSDEKQRKILNKCTHPFIRTEILKLLIWYWIKGERIIVLDAPLLIESGLNRYIRTVLVVYCPERLQLTRLVERDKISESAARQRISSQMPLKEKVKHANYVIDNSADIKTTEEQVDKIVAKINPSMWSYLLWWLGPPSLVIAGILAIAT</sequence>
<evidence type="ECO:0000313" key="5">
    <source>
        <dbReference type="EMBL" id="CAG8441810.1"/>
    </source>
</evidence>
<dbReference type="HAMAP" id="MF_00376">
    <property type="entry name" value="Dephospho_CoA_kinase"/>
    <property type="match status" value="1"/>
</dbReference>
<dbReference type="OrthoDB" id="247245at2759"/>
<dbReference type="EMBL" id="CAJVPV010000082">
    <property type="protein sequence ID" value="CAG8441810.1"/>
    <property type="molecule type" value="Genomic_DNA"/>
</dbReference>
<keyword evidence="2" id="KW-0547">Nucleotide-binding</keyword>
<reference evidence="5" key="1">
    <citation type="submission" date="2021-06" db="EMBL/GenBank/DDBJ databases">
        <authorList>
            <person name="Kallberg Y."/>
            <person name="Tangrot J."/>
            <person name="Rosling A."/>
        </authorList>
    </citation>
    <scope>NUCLEOTIDE SEQUENCE</scope>
    <source>
        <strain evidence="5">CL551</strain>
    </source>
</reference>
<dbReference type="GO" id="GO:0005524">
    <property type="term" value="F:ATP binding"/>
    <property type="evidence" value="ECO:0007669"/>
    <property type="project" value="UniProtKB-KW"/>
</dbReference>
<dbReference type="PANTHER" id="PTHR10695:SF46">
    <property type="entry name" value="BIFUNCTIONAL COENZYME A SYNTHASE-RELATED"/>
    <property type="match status" value="1"/>
</dbReference>
<evidence type="ECO:0000256" key="3">
    <source>
        <dbReference type="ARBA" id="ARBA00022840"/>
    </source>
</evidence>
<dbReference type="NCBIfam" id="TIGR00152">
    <property type="entry name" value="dephospho-CoA kinase"/>
    <property type="match status" value="1"/>
</dbReference>
<keyword evidence="4" id="KW-0812">Transmembrane</keyword>
<evidence type="ECO:0000256" key="2">
    <source>
        <dbReference type="ARBA" id="ARBA00022741"/>
    </source>
</evidence>
<accession>A0A9N8YRM3</accession>
<dbReference type="InterPro" id="IPR027417">
    <property type="entry name" value="P-loop_NTPase"/>
</dbReference>
<keyword evidence="3" id="KW-0067">ATP-binding</keyword>
<evidence type="ECO:0000313" key="6">
    <source>
        <dbReference type="Proteomes" id="UP000789342"/>
    </source>
</evidence>
<dbReference type="FunFam" id="3.40.50.300:FF:000485">
    <property type="entry name" value="Dephospho-CoA kinase CAB5"/>
    <property type="match status" value="1"/>
</dbReference>
<keyword evidence="4" id="KW-1133">Transmembrane helix</keyword>
<dbReference type="AlphaFoldDB" id="A0A9N8YRM3"/>
<dbReference type="Proteomes" id="UP000789342">
    <property type="component" value="Unassembled WGS sequence"/>
</dbReference>